<comment type="subcellular location">
    <subcellularLocation>
        <location evidence="1">Membrane</location>
        <topology evidence="1">Multi-pass membrane protein</topology>
    </subcellularLocation>
</comment>
<evidence type="ECO:0000256" key="4">
    <source>
        <dbReference type="ARBA" id="ARBA00023040"/>
    </source>
</evidence>
<feature type="compositionally biased region" description="Basic residues" evidence="9">
    <location>
        <begin position="959"/>
        <end position="968"/>
    </location>
</feature>
<feature type="domain" description="G-protein coupled receptors family 3 profile" evidence="12">
    <location>
        <begin position="472"/>
        <end position="725"/>
    </location>
</feature>
<dbReference type="Proteomes" id="UP000650833">
    <property type="component" value="Unassembled WGS sequence"/>
</dbReference>
<proteinExistence type="predicted"/>
<dbReference type="EMBL" id="JAEPRC010000299">
    <property type="protein sequence ID" value="KAG2200962.1"/>
    <property type="molecule type" value="Genomic_DNA"/>
</dbReference>
<keyword evidence="3 10" id="KW-1133">Transmembrane helix</keyword>
<dbReference type="CDD" id="cd15047">
    <property type="entry name" value="7tmC_GABA-B-like"/>
    <property type="match status" value="1"/>
</dbReference>
<feature type="region of interest" description="Disordered" evidence="9">
    <location>
        <begin position="931"/>
        <end position="980"/>
    </location>
</feature>
<dbReference type="GO" id="GO:0038039">
    <property type="term" value="C:G protein-coupled receptor heterodimeric complex"/>
    <property type="evidence" value="ECO:0007669"/>
    <property type="project" value="TreeGrafter"/>
</dbReference>
<keyword evidence="4" id="KW-0297">G-protein coupled receptor</keyword>
<keyword evidence="5 10" id="KW-0472">Membrane</keyword>
<reference evidence="13" key="1">
    <citation type="submission" date="2020-12" db="EMBL/GenBank/DDBJ databases">
        <title>Metabolic potential, ecology and presence of endohyphal bacteria is reflected in genomic diversity of Mucoromycotina.</title>
        <authorList>
            <person name="Muszewska A."/>
            <person name="Okrasinska A."/>
            <person name="Steczkiewicz K."/>
            <person name="Drgas O."/>
            <person name="Orlowska M."/>
            <person name="Perlinska-Lenart U."/>
            <person name="Aleksandrzak-Piekarczyk T."/>
            <person name="Szatraj K."/>
            <person name="Zielenkiewicz U."/>
            <person name="Pilsyk S."/>
            <person name="Malc E."/>
            <person name="Mieczkowski P."/>
            <person name="Kruszewska J.S."/>
            <person name="Biernat P."/>
            <person name="Pawlowska J."/>
        </authorList>
    </citation>
    <scope>NUCLEOTIDE SEQUENCE</scope>
    <source>
        <strain evidence="13">CBS 226.32</strain>
    </source>
</reference>
<feature type="transmembrane region" description="Helical" evidence="10">
    <location>
        <begin position="631"/>
        <end position="652"/>
    </location>
</feature>
<keyword evidence="6" id="KW-0675">Receptor</keyword>
<evidence type="ECO:0000256" key="8">
    <source>
        <dbReference type="ARBA" id="ARBA00023224"/>
    </source>
</evidence>
<evidence type="ECO:0000256" key="3">
    <source>
        <dbReference type="ARBA" id="ARBA00022989"/>
    </source>
</evidence>
<feature type="transmembrane region" description="Helical" evidence="10">
    <location>
        <begin position="585"/>
        <end position="603"/>
    </location>
</feature>
<dbReference type="PROSITE" id="PS50003">
    <property type="entry name" value="PH_DOMAIN"/>
    <property type="match status" value="1"/>
</dbReference>
<feature type="compositionally biased region" description="Low complexity" evidence="9">
    <location>
        <begin position="931"/>
        <end position="955"/>
    </location>
</feature>
<name>A0A8H7V0I1_9FUNG</name>
<dbReference type="AlphaFoldDB" id="A0A8H7V0I1"/>
<keyword evidence="8" id="KW-0807">Transducer</keyword>
<dbReference type="InterPro" id="IPR002455">
    <property type="entry name" value="GPCR3_GABA-B"/>
</dbReference>
<evidence type="ECO:0000256" key="5">
    <source>
        <dbReference type="ARBA" id="ARBA00023136"/>
    </source>
</evidence>
<evidence type="ECO:0000259" key="11">
    <source>
        <dbReference type="PROSITE" id="PS50003"/>
    </source>
</evidence>
<dbReference type="InterPro" id="IPR017978">
    <property type="entry name" value="GPCR_3_C"/>
</dbReference>
<evidence type="ECO:0000259" key="12">
    <source>
        <dbReference type="PROSITE" id="PS50259"/>
    </source>
</evidence>
<dbReference type="PROSITE" id="PS50259">
    <property type="entry name" value="G_PROTEIN_RECEP_F3_4"/>
    <property type="match status" value="1"/>
</dbReference>
<sequence>MPNEINNTNIAFGKYLTNDKFNFINQIDNDTVIIKPRFNTTGLQELKVGVLLPFSQSNDNLTEEIVWGHVLIYIICSSAIRMAANMINQQNIIPGAYITLIEKDSFPNENAENQGAVTQAVYASVTLSQQGVIGVIGDVSSSWTMLSALITSTLEIPQCSFTANAIGFSDKSQYKYFYRTIPTKATLANVMLDFITSQGWKNIGVIYENNRLGQQFYQKVMNQAGYRNINVISYQPFISSDITGLLKFIESSAMRIILVGVTGTNQINLIKQAAERNLISNQYVWLLMDNNSSDLINFPRNRSMDGLFMFDMKNSLYGYPPFEAFLDDWTRLDPGAYPYSGRRNVSTNEGPAFSCMMTMARGFNKTLSKISNRTLGLEMLSNRSLGASMTPPTFDTGYLSPEGPLHYDSNGDLLSGNHFVYNIQYGNLVSIGRSIAGNLDFTRLPMYHDGTNQPPADLPPSNALNPDFSNLTSQIILVFTATGMLFTSLVLLLVLIFRKHDIFRASSPLFCCFELVGFLFTYVSVIFTMGIPTKASCFLVPITFNFGFLLVLGNLIAKNYRIYRIFNNIFISQTVLTNFKLMKSLSFVIIINMAALVIGLLVSQPEPILVQVNHTSHYWVCNAAPSINRTIFLSFGVAYAGAMLIFATFLAYKTRSAGRHYDHYNECKQMGLSVYNILFSALVGFTAIMNPLANYYLKFYSVTVTILWATTFSLAVLFIPKVYIFYKQWKVTTTATEAADEYISFSPTTTACLGEEEDDDLTLYSFLKSAKKIIKDPLTLTPLATTLSTIINEDKDKDKGKDTTTVIEGRYDNTKVYVEVQEGDVPVRKTFKYFPFLSQWKMRRLMIFPRFGYISYYSEKTKKGTMISYSHASVCNTEEDAFVLKIHGQDKYDVYIQLGDFITMESWKACLNQNIMKQQEKKEYFFKKQPLSPPSSSLSLSTTTTVTATTTSSEESTCHYHRPHRRSKSQPLRDKSPYPELVSSISSSSLSSFFQNPRLSLLH</sequence>
<protein>
    <recommendedName>
        <fullName evidence="15">G-protein coupled receptors family 3 profile domain-containing protein</fullName>
    </recommendedName>
</protein>
<evidence type="ECO:0000256" key="10">
    <source>
        <dbReference type="SAM" id="Phobius"/>
    </source>
</evidence>
<evidence type="ECO:0000256" key="6">
    <source>
        <dbReference type="ARBA" id="ARBA00023170"/>
    </source>
</evidence>
<keyword evidence="2 10" id="KW-0812">Transmembrane</keyword>
<dbReference type="InterPro" id="IPR001849">
    <property type="entry name" value="PH_domain"/>
</dbReference>
<feature type="domain" description="PH" evidence="11">
    <location>
        <begin position="818"/>
        <end position="916"/>
    </location>
</feature>
<dbReference type="Pfam" id="PF00003">
    <property type="entry name" value="7tm_3"/>
    <property type="match status" value="1"/>
</dbReference>
<dbReference type="OrthoDB" id="5984008at2759"/>
<feature type="non-terminal residue" evidence="13">
    <location>
        <position position="1"/>
    </location>
</feature>
<evidence type="ECO:0000313" key="13">
    <source>
        <dbReference type="EMBL" id="KAG2200962.1"/>
    </source>
</evidence>
<keyword evidence="14" id="KW-1185">Reference proteome</keyword>
<dbReference type="PANTHER" id="PTHR10519:SF20">
    <property type="entry name" value="G-PROTEIN COUPLED RECEPTOR 156-RELATED"/>
    <property type="match status" value="1"/>
</dbReference>
<feature type="transmembrane region" description="Helical" evidence="10">
    <location>
        <begin position="699"/>
        <end position="720"/>
    </location>
</feature>
<dbReference type="Gene3D" id="3.40.50.2300">
    <property type="match status" value="2"/>
</dbReference>
<comment type="caution">
    <text evidence="13">The sequence shown here is derived from an EMBL/GenBank/DDBJ whole genome shotgun (WGS) entry which is preliminary data.</text>
</comment>
<dbReference type="InterPro" id="IPR028082">
    <property type="entry name" value="Peripla_BP_I"/>
</dbReference>
<feature type="transmembrane region" description="Helical" evidence="10">
    <location>
        <begin position="673"/>
        <end position="693"/>
    </location>
</feature>
<accession>A0A8H7V0I1</accession>
<feature type="transmembrane region" description="Helical" evidence="10">
    <location>
        <begin position="475"/>
        <end position="497"/>
    </location>
</feature>
<feature type="transmembrane region" description="Helical" evidence="10">
    <location>
        <begin position="538"/>
        <end position="557"/>
    </location>
</feature>
<dbReference type="SUPFAM" id="SSF53822">
    <property type="entry name" value="Periplasmic binding protein-like I"/>
    <property type="match status" value="1"/>
</dbReference>
<evidence type="ECO:0008006" key="15">
    <source>
        <dbReference type="Google" id="ProtNLM"/>
    </source>
</evidence>
<evidence type="ECO:0000256" key="9">
    <source>
        <dbReference type="SAM" id="MobiDB-lite"/>
    </source>
</evidence>
<dbReference type="GO" id="GO:0007214">
    <property type="term" value="P:gamma-aminobutyric acid signaling pathway"/>
    <property type="evidence" value="ECO:0007669"/>
    <property type="project" value="TreeGrafter"/>
</dbReference>
<evidence type="ECO:0000256" key="2">
    <source>
        <dbReference type="ARBA" id="ARBA00022692"/>
    </source>
</evidence>
<feature type="transmembrane region" description="Helical" evidence="10">
    <location>
        <begin position="509"/>
        <end position="532"/>
    </location>
</feature>
<evidence type="ECO:0000313" key="14">
    <source>
        <dbReference type="Proteomes" id="UP000650833"/>
    </source>
</evidence>
<dbReference type="GO" id="GO:0004965">
    <property type="term" value="F:G protein-coupled GABA receptor activity"/>
    <property type="evidence" value="ECO:0007669"/>
    <property type="project" value="InterPro"/>
</dbReference>
<gene>
    <name evidence="13" type="ORF">INT46_010345</name>
</gene>
<dbReference type="PRINTS" id="PR00248">
    <property type="entry name" value="GPCRMGR"/>
</dbReference>
<dbReference type="InterPro" id="IPR001828">
    <property type="entry name" value="ANF_lig-bd_rcpt"/>
</dbReference>
<dbReference type="PANTHER" id="PTHR10519">
    <property type="entry name" value="GABA-B RECEPTOR"/>
    <property type="match status" value="1"/>
</dbReference>
<evidence type="ECO:0000256" key="1">
    <source>
        <dbReference type="ARBA" id="ARBA00004141"/>
    </source>
</evidence>
<dbReference type="InterPro" id="IPR000337">
    <property type="entry name" value="GPCR_3"/>
</dbReference>
<organism evidence="13 14">
    <name type="scientific">Mucor plumbeus</name>
    <dbReference type="NCBI Taxonomy" id="97098"/>
    <lineage>
        <taxon>Eukaryota</taxon>
        <taxon>Fungi</taxon>
        <taxon>Fungi incertae sedis</taxon>
        <taxon>Mucoromycota</taxon>
        <taxon>Mucoromycotina</taxon>
        <taxon>Mucoromycetes</taxon>
        <taxon>Mucorales</taxon>
        <taxon>Mucorineae</taxon>
        <taxon>Mucoraceae</taxon>
        <taxon>Mucor</taxon>
    </lineage>
</organism>
<keyword evidence="7" id="KW-0325">Glycoprotein</keyword>
<evidence type="ECO:0000256" key="7">
    <source>
        <dbReference type="ARBA" id="ARBA00023180"/>
    </source>
</evidence>
<dbReference type="Pfam" id="PF01094">
    <property type="entry name" value="ANF_receptor"/>
    <property type="match status" value="1"/>
</dbReference>